<protein>
    <submittedName>
        <fullName evidence="1">(salmon louse) hypothetical protein</fullName>
    </submittedName>
</protein>
<accession>A0A7R8H7U0</accession>
<sequence>MKVRPKLDTLNCNLKMEDKQFHVSVPILQSKLEAEDREAFERFLQDENISELVEVSVYKFLNFVQRRADTSFELSELEKSYLNSGFQYMQLQNPYVKNQKIKTILPTFRCKVKGPNGIQTARDILDGGPQDHFFRVNRLMNSEQEKSNPKKSTLGY</sequence>
<keyword evidence="2" id="KW-1185">Reference proteome</keyword>
<name>A0A7R8H7U0_LEPSM</name>
<gene>
    <name evidence="1" type="ORF">LSAA_8268</name>
</gene>
<organism evidence="1 2">
    <name type="scientific">Lepeophtheirus salmonis</name>
    <name type="common">Salmon louse</name>
    <name type="synonym">Caligus salmonis</name>
    <dbReference type="NCBI Taxonomy" id="72036"/>
    <lineage>
        <taxon>Eukaryota</taxon>
        <taxon>Metazoa</taxon>
        <taxon>Ecdysozoa</taxon>
        <taxon>Arthropoda</taxon>
        <taxon>Crustacea</taxon>
        <taxon>Multicrustacea</taxon>
        <taxon>Hexanauplia</taxon>
        <taxon>Copepoda</taxon>
        <taxon>Siphonostomatoida</taxon>
        <taxon>Caligidae</taxon>
        <taxon>Lepeophtheirus</taxon>
    </lineage>
</organism>
<evidence type="ECO:0000313" key="1">
    <source>
        <dbReference type="EMBL" id="CAF2925230.1"/>
    </source>
</evidence>
<evidence type="ECO:0000313" key="2">
    <source>
        <dbReference type="Proteomes" id="UP000675881"/>
    </source>
</evidence>
<reference evidence="1" key="1">
    <citation type="submission" date="2021-02" db="EMBL/GenBank/DDBJ databases">
        <authorList>
            <person name="Bekaert M."/>
        </authorList>
    </citation>
    <scope>NUCLEOTIDE SEQUENCE</scope>
    <source>
        <strain evidence="1">IoA-00</strain>
    </source>
</reference>
<dbReference type="EMBL" id="HG994583">
    <property type="protein sequence ID" value="CAF2925230.1"/>
    <property type="molecule type" value="Genomic_DNA"/>
</dbReference>
<dbReference type="Proteomes" id="UP000675881">
    <property type="component" value="Chromosome 4"/>
</dbReference>
<proteinExistence type="predicted"/>
<dbReference type="AlphaFoldDB" id="A0A7R8H7U0"/>